<feature type="domain" description="N-acetyltransferase" evidence="4">
    <location>
        <begin position="58"/>
        <end position="149"/>
    </location>
</feature>
<comment type="caution">
    <text evidence="5">The sequence shown here is derived from an EMBL/GenBank/DDBJ whole genome shotgun (WGS) entry which is preliminary data.</text>
</comment>
<accession>A0A830FHP3</accession>
<evidence type="ECO:0000313" key="5">
    <source>
        <dbReference type="EMBL" id="GGL48383.1"/>
    </source>
</evidence>
<evidence type="ECO:0000313" key="6">
    <source>
        <dbReference type="Proteomes" id="UP000607197"/>
    </source>
</evidence>
<name>A0A830FHP3_9EURY</name>
<evidence type="ECO:0000256" key="1">
    <source>
        <dbReference type="ARBA" id="ARBA00022679"/>
    </source>
</evidence>
<dbReference type="Proteomes" id="UP000607197">
    <property type="component" value="Unassembled WGS sequence"/>
</dbReference>
<dbReference type="SUPFAM" id="SSF55729">
    <property type="entry name" value="Acyl-CoA N-acyltransferases (Nat)"/>
    <property type="match status" value="1"/>
</dbReference>
<proteinExistence type="inferred from homology"/>
<organism evidence="5 6">
    <name type="scientific">Halocalculus aciditolerans</name>
    <dbReference type="NCBI Taxonomy" id="1383812"/>
    <lineage>
        <taxon>Archaea</taxon>
        <taxon>Methanobacteriati</taxon>
        <taxon>Methanobacteriota</taxon>
        <taxon>Stenosarchaea group</taxon>
        <taxon>Halobacteria</taxon>
        <taxon>Halobacteriales</taxon>
        <taxon>Halobacteriaceae</taxon>
        <taxon>Halocalculus</taxon>
    </lineage>
</organism>
<evidence type="ECO:0000259" key="4">
    <source>
        <dbReference type="Pfam" id="PF13302"/>
    </source>
</evidence>
<dbReference type="InterPro" id="IPR016181">
    <property type="entry name" value="Acyl_CoA_acyltransferase"/>
</dbReference>
<dbReference type="OrthoDB" id="120213at2157"/>
<keyword evidence="6" id="KW-1185">Reference proteome</keyword>
<keyword evidence="2" id="KW-0012">Acyltransferase</keyword>
<evidence type="ECO:0000256" key="2">
    <source>
        <dbReference type="ARBA" id="ARBA00023315"/>
    </source>
</evidence>
<keyword evidence="1 5" id="KW-0808">Transferase</keyword>
<dbReference type="PANTHER" id="PTHR43792:SF8">
    <property type="entry name" value="[RIBOSOMAL PROTEIN US5]-ALANINE N-ACETYLTRANSFERASE"/>
    <property type="match status" value="1"/>
</dbReference>
<dbReference type="InterPro" id="IPR000182">
    <property type="entry name" value="GNAT_dom"/>
</dbReference>
<dbReference type="GO" id="GO:0016747">
    <property type="term" value="F:acyltransferase activity, transferring groups other than amino-acyl groups"/>
    <property type="evidence" value="ECO:0007669"/>
    <property type="project" value="InterPro"/>
</dbReference>
<dbReference type="Gene3D" id="3.40.630.30">
    <property type="match status" value="1"/>
</dbReference>
<reference evidence="5" key="1">
    <citation type="journal article" date="2014" name="Int. J. Syst. Evol. Microbiol.">
        <title>Complete genome sequence of Corynebacterium casei LMG S-19264T (=DSM 44701T), isolated from a smear-ripened cheese.</title>
        <authorList>
            <consortium name="US DOE Joint Genome Institute (JGI-PGF)"/>
            <person name="Walter F."/>
            <person name="Albersmeier A."/>
            <person name="Kalinowski J."/>
            <person name="Ruckert C."/>
        </authorList>
    </citation>
    <scope>NUCLEOTIDE SEQUENCE</scope>
    <source>
        <strain evidence="5">JCM 19596</strain>
    </source>
</reference>
<gene>
    <name evidence="5" type="ORF">GCM10009039_03230</name>
</gene>
<comment type="similarity">
    <text evidence="3">Belongs to the acetyltransferase family. RimJ subfamily.</text>
</comment>
<dbReference type="Pfam" id="PF13302">
    <property type="entry name" value="Acetyltransf_3"/>
    <property type="match status" value="1"/>
</dbReference>
<dbReference type="RefSeq" id="WP_188975177.1">
    <property type="nucleotide sequence ID" value="NZ_BMPG01000001.1"/>
</dbReference>
<reference evidence="5" key="2">
    <citation type="submission" date="2020-09" db="EMBL/GenBank/DDBJ databases">
        <authorList>
            <person name="Sun Q."/>
            <person name="Ohkuma M."/>
        </authorList>
    </citation>
    <scope>NUCLEOTIDE SEQUENCE</scope>
    <source>
        <strain evidence="5">JCM 19596</strain>
    </source>
</reference>
<dbReference type="EMBL" id="BMPG01000001">
    <property type="protein sequence ID" value="GGL48383.1"/>
    <property type="molecule type" value="Genomic_DNA"/>
</dbReference>
<dbReference type="PANTHER" id="PTHR43792">
    <property type="entry name" value="GNAT FAMILY, PUTATIVE (AFU_ORTHOLOGUE AFUA_3G00765)-RELATED-RELATED"/>
    <property type="match status" value="1"/>
</dbReference>
<protein>
    <submittedName>
        <fullName evidence="5">Acetyltransferase</fullName>
    </submittedName>
</protein>
<sequence>MPGARVVSGERLVPRTMEEEDVPFVQRESVAPEIRYPLGNAVRSRGDFEVSPEGADRFVVCLDESDATPSDPAEETVTRIAAVSVEDARYKRPGLGYWLAADSHGEGYGTAAALAVDYTFREHPTPAVGAQAFASNDASRGLLESLGFEQEGRRRQFMFVDGAYEDMVLYGLRRETWADER</sequence>
<evidence type="ECO:0000256" key="3">
    <source>
        <dbReference type="ARBA" id="ARBA00038502"/>
    </source>
</evidence>
<dbReference type="InterPro" id="IPR051531">
    <property type="entry name" value="N-acetyltransferase"/>
</dbReference>
<dbReference type="AlphaFoldDB" id="A0A830FHP3"/>